<evidence type="ECO:0000313" key="4">
    <source>
        <dbReference type="Proteomes" id="UP000414233"/>
    </source>
</evidence>
<gene>
    <name evidence="3" type="ORF">PTE30175_01711</name>
</gene>
<feature type="domain" description="Surface-adhesin protein E-like" evidence="2">
    <location>
        <begin position="24"/>
        <end position="134"/>
    </location>
</feature>
<dbReference type="Proteomes" id="UP000414233">
    <property type="component" value="Unassembled WGS sequence"/>
</dbReference>
<accession>A0A5E4U285</accession>
<dbReference type="InterPro" id="IPR031939">
    <property type="entry name" value="Adhesin_E-like"/>
</dbReference>
<dbReference type="EMBL" id="CABPRZ010000006">
    <property type="protein sequence ID" value="VVD94150.1"/>
    <property type="molecule type" value="Genomic_DNA"/>
</dbReference>
<keyword evidence="4" id="KW-1185">Reference proteome</keyword>
<evidence type="ECO:0000259" key="2">
    <source>
        <dbReference type="Pfam" id="PF16747"/>
    </source>
</evidence>
<feature type="signal peptide" evidence="1">
    <location>
        <begin position="1"/>
        <end position="21"/>
    </location>
</feature>
<dbReference type="Pfam" id="PF16747">
    <property type="entry name" value="Adhesin_E"/>
    <property type="match status" value="1"/>
</dbReference>
<name>A0A5E4U285_9BURK</name>
<keyword evidence="1" id="KW-0732">Signal</keyword>
<dbReference type="OrthoDB" id="8776693at2"/>
<feature type="chain" id="PRO_5022894943" description="Surface-adhesin protein E-like domain-containing protein" evidence="1">
    <location>
        <begin position="22"/>
        <end position="142"/>
    </location>
</feature>
<protein>
    <recommendedName>
        <fullName evidence="2">Surface-adhesin protein E-like domain-containing protein</fullName>
    </recommendedName>
</protein>
<organism evidence="3 4">
    <name type="scientific">Pandoraea terrae</name>
    <dbReference type="NCBI Taxonomy" id="1537710"/>
    <lineage>
        <taxon>Bacteria</taxon>
        <taxon>Pseudomonadati</taxon>
        <taxon>Pseudomonadota</taxon>
        <taxon>Betaproteobacteria</taxon>
        <taxon>Burkholderiales</taxon>
        <taxon>Burkholderiaceae</taxon>
        <taxon>Pandoraea</taxon>
    </lineage>
</organism>
<reference evidence="3 4" key="1">
    <citation type="submission" date="2019-08" db="EMBL/GenBank/DDBJ databases">
        <authorList>
            <person name="Peeters C."/>
        </authorList>
    </citation>
    <scope>NUCLEOTIDE SEQUENCE [LARGE SCALE GENOMIC DNA]</scope>
    <source>
        <strain evidence="3 4">LMG 30175</strain>
    </source>
</reference>
<proteinExistence type="predicted"/>
<dbReference type="AlphaFoldDB" id="A0A5E4U285"/>
<sequence>MKKWTLMLSLPSLLCAGAAHAENWQSIGGTDQAELSMDVDSIKESKGIREAWSMWNFKAARPNNDSEFPSLKSYQDMHQYNCKDQTLKLTREVIFAENDGKGAKRDHSDALKNMQFTKPAPNSVGDAMVQHVCGYEVPAAKK</sequence>
<evidence type="ECO:0000313" key="3">
    <source>
        <dbReference type="EMBL" id="VVD94150.1"/>
    </source>
</evidence>
<evidence type="ECO:0000256" key="1">
    <source>
        <dbReference type="SAM" id="SignalP"/>
    </source>
</evidence>